<dbReference type="InterPro" id="IPR011335">
    <property type="entry name" value="Restrct_endonuc-II-like"/>
</dbReference>
<keyword evidence="3 13" id="KW-0227">DNA damage</keyword>
<keyword evidence="6 13" id="KW-0269">Exonuclease</keyword>
<dbReference type="EC" id="5.6.2.4" evidence="13"/>
<keyword evidence="15" id="KW-0175">Coiled coil</keyword>
<dbReference type="GO" id="GO:0008408">
    <property type="term" value="F:3'-5' exonuclease activity"/>
    <property type="evidence" value="ECO:0007669"/>
    <property type="project" value="UniProtKB-UniRule"/>
</dbReference>
<dbReference type="RefSeq" id="WP_004431608.1">
    <property type="nucleotide sequence ID" value="NZ_AJLR01000146.1"/>
</dbReference>
<dbReference type="InterPro" id="IPR014017">
    <property type="entry name" value="DNA_helicase_UvrD-like_C"/>
</dbReference>
<dbReference type="Proteomes" id="UP000006315">
    <property type="component" value="Unassembled WGS sequence"/>
</dbReference>
<evidence type="ECO:0000256" key="8">
    <source>
        <dbReference type="ARBA" id="ARBA00023125"/>
    </source>
</evidence>
<dbReference type="STRING" id="1131731.BAZO_16504"/>
<evidence type="ECO:0000256" key="2">
    <source>
        <dbReference type="ARBA" id="ARBA00022741"/>
    </source>
</evidence>
<dbReference type="InterPro" id="IPR000212">
    <property type="entry name" value="DNA_helicase_UvrD/REP"/>
</dbReference>
<dbReference type="GO" id="GO:0003690">
    <property type="term" value="F:double-stranded DNA binding"/>
    <property type="evidence" value="ECO:0007669"/>
    <property type="project" value="UniProtKB-UniRule"/>
</dbReference>
<evidence type="ECO:0000256" key="10">
    <source>
        <dbReference type="ARBA" id="ARBA00023235"/>
    </source>
</evidence>
<feature type="coiled-coil region" evidence="15">
    <location>
        <begin position="302"/>
        <end position="366"/>
    </location>
</feature>
<organism evidence="18 19">
    <name type="scientific">Schinkia azotoformans LMG 9581</name>
    <dbReference type="NCBI Taxonomy" id="1131731"/>
    <lineage>
        <taxon>Bacteria</taxon>
        <taxon>Bacillati</taxon>
        <taxon>Bacillota</taxon>
        <taxon>Bacilli</taxon>
        <taxon>Bacillales</taxon>
        <taxon>Bacillaceae</taxon>
        <taxon>Calidifontibacillus/Schinkia group</taxon>
        <taxon>Schinkia</taxon>
    </lineage>
</organism>
<name>K6DR73_SCHAZ</name>
<keyword evidence="2 13" id="KW-0547">Nucleotide-binding</keyword>
<dbReference type="Gene3D" id="6.10.250.2380">
    <property type="match status" value="1"/>
</dbReference>
<evidence type="ECO:0000256" key="1">
    <source>
        <dbReference type="ARBA" id="ARBA00022722"/>
    </source>
</evidence>
<dbReference type="SUPFAM" id="SSF52980">
    <property type="entry name" value="Restriction endonuclease-like"/>
    <property type="match status" value="1"/>
</dbReference>
<dbReference type="Gene3D" id="3.90.320.10">
    <property type="match status" value="1"/>
</dbReference>
<dbReference type="InterPro" id="IPR038726">
    <property type="entry name" value="PDDEXK_AddAB-type"/>
</dbReference>
<accession>K6DR73</accession>
<dbReference type="GO" id="GO:0043138">
    <property type="term" value="F:3'-5' DNA helicase activity"/>
    <property type="evidence" value="ECO:0007669"/>
    <property type="project" value="UniProtKB-UniRule"/>
</dbReference>
<evidence type="ECO:0000256" key="6">
    <source>
        <dbReference type="ARBA" id="ARBA00022839"/>
    </source>
</evidence>
<evidence type="ECO:0000256" key="15">
    <source>
        <dbReference type="SAM" id="Coils"/>
    </source>
</evidence>
<dbReference type="InterPro" id="IPR014016">
    <property type="entry name" value="UvrD-like_ATP-bd"/>
</dbReference>
<dbReference type="InterPro" id="IPR014152">
    <property type="entry name" value="AddA"/>
</dbReference>
<feature type="domain" description="UvrD-like helicase ATP-binding" evidence="16">
    <location>
        <begin position="11"/>
        <end position="484"/>
    </location>
</feature>
<keyword evidence="19" id="KW-1185">Reference proteome</keyword>
<evidence type="ECO:0000256" key="14">
    <source>
        <dbReference type="PROSITE-ProRule" id="PRU00560"/>
    </source>
</evidence>
<comment type="function">
    <text evidence="13">The heterodimer acts as both an ATP-dependent DNA helicase and an ATP-dependent, dual-direction single-stranded exonuclease. Recognizes the chi site generating a DNA molecule suitable for the initiation of homologous recombination. The AddA nuclease domain is required for chi fragment generation; this subunit has the helicase and 3' -&gt; 5' nuclease activities.</text>
</comment>
<dbReference type="Pfam" id="PF12705">
    <property type="entry name" value="PDDEXK_1"/>
    <property type="match status" value="1"/>
</dbReference>
<dbReference type="Gene3D" id="3.40.50.300">
    <property type="entry name" value="P-loop containing nucleotide triphosphate hydrolases"/>
    <property type="match status" value="3"/>
</dbReference>
<evidence type="ECO:0000259" key="16">
    <source>
        <dbReference type="PROSITE" id="PS51198"/>
    </source>
</evidence>
<evidence type="ECO:0000256" key="13">
    <source>
        <dbReference type="HAMAP-Rule" id="MF_01451"/>
    </source>
</evidence>
<dbReference type="NCBIfam" id="TIGR02785">
    <property type="entry name" value="addA_Gpos"/>
    <property type="match status" value="1"/>
</dbReference>
<dbReference type="GO" id="GO:0016887">
    <property type="term" value="F:ATP hydrolysis activity"/>
    <property type="evidence" value="ECO:0007669"/>
    <property type="project" value="RHEA"/>
</dbReference>
<dbReference type="GO" id="GO:0005524">
    <property type="term" value="F:ATP binding"/>
    <property type="evidence" value="ECO:0007669"/>
    <property type="project" value="UniProtKB-UniRule"/>
</dbReference>
<comment type="cofactor">
    <cofactor evidence="13">
        <name>Mg(2+)</name>
        <dbReference type="ChEBI" id="CHEBI:18420"/>
    </cofactor>
</comment>
<evidence type="ECO:0000256" key="5">
    <source>
        <dbReference type="ARBA" id="ARBA00022806"/>
    </source>
</evidence>
<gene>
    <name evidence="13" type="primary">addA</name>
    <name evidence="18" type="ORF">BAZO_16504</name>
</gene>
<evidence type="ECO:0000256" key="7">
    <source>
        <dbReference type="ARBA" id="ARBA00022840"/>
    </source>
</evidence>
<dbReference type="AlphaFoldDB" id="K6DR73"/>
<dbReference type="GO" id="GO:0000724">
    <property type="term" value="P:double-strand break repair via homologous recombination"/>
    <property type="evidence" value="ECO:0007669"/>
    <property type="project" value="UniProtKB-UniRule"/>
</dbReference>
<protein>
    <recommendedName>
        <fullName evidence="13">ATP-dependent helicase/nuclease subunit A</fullName>
        <ecNumber evidence="13">3.1.-.-</ecNumber>
        <ecNumber evidence="13">5.6.2.4</ecNumber>
    </recommendedName>
    <alternativeName>
        <fullName evidence="13">ATP-dependent helicase/nuclease AddA</fullName>
    </alternativeName>
    <alternativeName>
        <fullName evidence="13">DNA 3'-5' helicase AddA</fullName>
    </alternativeName>
</protein>
<dbReference type="GO" id="GO:0005829">
    <property type="term" value="C:cytosol"/>
    <property type="evidence" value="ECO:0007669"/>
    <property type="project" value="TreeGrafter"/>
</dbReference>
<keyword evidence="4 13" id="KW-0378">Hydrolase</keyword>
<comment type="caution">
    <text evidence="18">The sequence shown here is derived from an EMBL/GenBank/DDBJ whole genome shotgun (WGS) entry which is preliminary data.</text>
</comment>
<keyword evidence="8 13" id="KW-0238">DNA-binding</keyword>
<feature type="binding site" evidence="14">
    <location>
        <begin position="32"/>
        <end position="39"/>
    </location>
    <ligand>
        <name>ATP</name>
        <dbReference type="ChEBI" id="CHEBI:30616"/>
    </ligand>
</feature>
<evidence type="ECO:0000259" key="17">
    <source>
        <dbReference type="PROSITE" id="PS51217"/>
    </source>
</evidence>
<dbReference type="EMBL" id="AJLR01000146">
    <property type="protein sequence ID" value="EKN63291.1"/>
    <property type="molecule type" value="Genomic_DNA"/>
</dbReference>
<dbReference type="InterPro" id="IPR011604">
    <property type="entry name" value="PDDEXK-like_dom_sf"/>
</dbReference>
<keyword evidence="5 13" id="KW-0347">Helicase</keyword>
<feature type="domain" description="UvrD-like helicase C-terminal" evidence="17">
    <location>
        <begin position="524"/>
        <end position="814"/>
    </location>
</feature>
<dbReference type="PANTHER" id="PTHR11070:SF48">
    <property type="entry name" value="ATP-DEPENDENT HELICASE_NUCLEASE SUBUNIT A"/>
    <property type="match status" value="1"/>
</dbReference>
<evidence type="ECO:0000256" key="3">
    <source>
        <dbReference type="ARBA" id="ARBA00022763"/>
    </source>
</evidence>
<sequence>MNNELKKPENSTWTDDQWRAIATSGKDILVAAAAGSGKTAVLVERIIKKITSVNNPVDVDRLLVVTFTNAAAAEMRKRIGEALEKEIAKSPSSLHLRRQLTLLNRASISTLHSFCLNVLRKYYYYIDLDPGFRIADETEAELLMEEVMEELFEEQYSLENNECFYDLVDRYSDDRSDIELQLLIRKLYDFSRSYPWPTEWLEQIVQAYDIDDISEIDELSWMKDLREDIKIQLQGCRELLNRALEITKQPGGPAPYADNINLNQQLIQDLLFASEQSWQNIYEVMQTASFGKLKPCKGDEYLKTMQENVKGLREKAKDQFEKIKDELFSRKPEYFLKDIQEMKPVVETLIELVKEFSNRYEIVKKEKGIVDFADLEHFCLQILKNEMSTAGGLVPSEVAESYRDLFQEVLVDEYQDTNLVQETIIKLVSCSNNLFMVGDVKQSIYRFRLAEPHLFLTKYRLFQKEDSEECAGIRIDLSKNFRSRAEVLVGTNFIFKQIMNKTVGEIEYDDDAELKLGNLNYPESEETKAELLLIDRKDKSTEKEVNDDGDDEDESISADIVELETVQLEARVIGLKIKELIEKPYKVTDKSGNERNVTYRDIVILLRSMPWAETIMEEFKELGIPVYAELSTGYFEATEVTVMLSLLKIIDNPYQDIPLAAVLRSPIVGLTEEQLAMIRIHDKNNGFFESVKSYIRSGANHELAGKLDLFYKELKAWRTRARQGALSELIWQLYRDTGYFDYVGGLAGGKQRQANLRALYDRSKQYEETSFRGLFRFLRFIERMQDRGEDLGTARALGEQEDVVRMMTIHKSKGLEFPIVFVAGLGRQFNMQDLRKKVLLHKELGFGSKLVNPKLRITYPTLPLLAMKRRLQMELLAEEMRVLYVALTRAKEKLYLVGTVKDMEKTMDKWNSEIDEDEWLLPDYVRAKAKCYLDWIGPALIRHPDCTVLSAKEYANEISSHSSKWEVNVLNAENFPKDSSESVKQNLELLSDIENWRAVPIESAMKNDVYHQLSWNYPFMQAQIKRSKQSVSEIKSRKQVTDAYADTALIQRFRAPLQDRPKFLQQKSLTAAEKGTAMHMVMQHIDLRAEITPESLANLLASMVIKELLTEEQSTVIEIDSIIQFFETPLGQRLVKADKVRREVPFSLALPAKDAYPDWAEEDTAHVLVQGVMDCVFKDDNGVVLIDYKTDTITGRFKNEEIAKKTLEERYRLQIDLYAKALQDIWKLPSVEKYLFLFDGSLLIEM</sequence>
<dbReference type="HAMAP" id="MF_01451">
    <property type="entry name" value="AddA"/>
    <property type="match status" value="1"/>
</dbReference>
<keyword evidence="9 13" id="KW-0234">DNA repair</keyword>
<keyword evidence="7 13" id="KW-0067">ATP-binding</keyword>
<reference evidence="18 19" key="1">
    <citation type="journal article" date="2012" name="Front. Microbiol.">
        <title>Redundancy and modularity in membrane-associated dissimilatory nitrate reduction in Bacillus.</title>
        <authorList>
            <person name="Heylen K."/>
            <person name="Keltjens J."/>
        </authorList>
    </citation>
    <scope>NUCLEOTIDE SEQUENCE [LARGE SCALE GENOMIC DNA]</scope>
    <source>
        <strain evidence="18 19">LMG 9581</strain>
    </source>
</reference>
<dbReference type="PANTHER" id="PTHR11070">
    <property type="entry name" value="UVRD / RECB / PCRA DNA HELICASE FAMILY MEMBER"/>
    <property type="match status" value="1"/>
</dbReference>
<dbReference type="CDD" id="cd17932">
    <property type="entry name" value="DEXQc_UvrD"/>
    <property type="match status" value="2"/>
</dbReference>
<evidence type="ECO:0000256" key="11">
    <source>
        <dbReference type="ARBA" id="ARBA00034617"/>
    </source>
</evidence>
<dbReference type="PROSITE" id="PS51217">
    <property type="entry name" value="UVRD_HELICASE_CTER"/>
    <property type="match status" value="1"/>
</dbReference>
<evidence type="ECO:0000256" key="9">
    <source>
        <dbReference type="ARBA" id="ARBA00023204"/>
    </source>
</evidence>
<evidence type="ECO:0000256" key="4">
    <source>
        <dbReference type="ARBA" id="ARBA00022801"/>
    </source>
</evidence>
<comment type="similarity">
    <text evidence="13">Belongs to the helicase family. AddA subfamily.</text>
</comment>
<dbReference type="PATRIC" id="fig|1131731.3.peg.3364"/>
<evidence type="ECO:0000256" key="12">
    <source>
        <dbReference type="ARBA" id="ARBA00048988"/>
    </source>
</evidence>
<keyword evidence="10 13" id="KW-0413">Isomerase</keyword>
<keyword evidence="1 13" id="KW-0540">Nuclease</keyword>
<dbReference type="SUPFAM" id="SSF52540">
    <property type="entry name" value="P-loop containing nucleoside triphosphate hydrolases"/>
    <property type="match status" value="1"/>
</dbReference>
<dbReference type="GO" id="GO:0033202">
    <property type="term" value="C:DNA helicase complex"/>
    <property type="evidence" value="ECO:0007669"/>
    <property type="project" value="TreeGrafter"/>
</dbReference>
<dbReference type="FunFam" id="3.40.50.300:FF:001236">
    <property type="entry name" value="ATP-dependent helicase/nuclease subunit A"/>
    <property type="match status" value="1"/>
</dbReference>
<dbReference type="InterPro" id="IPR027417">
    <property type="entry name" value="P-loop_NTPase"/>
</dbReference>
<evidence type="ECO:0000313" key="19">
    <source>
        <dbReference type="Proteomes" id="UP000006315"/>
    </source>
</evidence>
<dbReference type="Pfam" id="PF13361">
    <property type="entry name" value="UvrD_C"/>
    <property type="match status" value="1"/>
</dbReference>
<dbReference type="PROSITE" id="PS51198">
    <property type="entry name" value="UVRD_HELICASE_ATP_BIND"/>
    <property type="match status" value="1"/>
</dbReference>
<dbReference type="EC" id="3.1.-.-" evidence="13"/>
<comment type="catalytic activity">
    <reaction evidence="11 13">
        <text>Couples ATP hydrolysis with the unwinding of duplex DNA by translocating in the 3'-5' direction.</text>
        <dbReference type="EC" id="5.6.2.4"/>
    </reaction>
</comment>
<proteinExistence type="inferred from homology"/>
<comment type="catalytic activity">
    <reaction evidence="12 13">
        <text>ATP + H2O = ADP + phosphate + H(+)</text>
        <dbReference type="Rhea" id="RHEA:13065"/>
        <dbReference type="ChEBI" id="CHEBI:15377"/>
        <dbReference type="ChEBI" id="CHEBI:15378"/>
        <dbReference type="ChEBI" id="CHEBI:30616"/>
        <dbReference type="ChEBI" id="CHEBI:43474"/>
        <dbReference type="ChEBI" id="CHEBI:456216"/>
        <dbReference type="EC" id="5.6.2.4"/>
    </reaction>
</comment>
<dbReference type="Pfam" id="PF00580">
    <property type="entry name" value="UvrD-helicase"/>
    <property type="match status" value="1"/>
</dbReference>
<evidence type="ECO:0000313" key="18">
    <source>
        <dbReference type="EMBL" id="EKN63291.1"/>
    </source>
</evidence>
<comment type="subunit">
    <text evidence="13">Heterodimer of AddA and AddB/RexB.</text>
</comment>